<dbReference type="PRINTS" id="PR01084">
    <property type="entry name" value="NAHEXCHNGR"/>
</dbReference>
<keyword evidence="4 13" id="KW-0812">Transmembrane</keyword>
<dbReference type="PANTHER" id="PTHR10110">
    <property type="entry name" value="SODIUM/HYDROGEN EXCHANGER"/>
    <property type="match status" value="1"/>
</dbReference>
<evidence type="ECO:0000256" key="7">
    <source>
        <dbReference type="ARBA" id="ARBA00023053"/>
    </source>
</evidence>
<evidence type="ECO:0000259" key="16">
    <source>
        <dbReference type="Pfam" id="PF00999"/>
    </source>
</evidence>
<dbReference type="PROSITE" id="PS51257">
    <property type="entry name" value="PROKAR_LIPOPROTEIN"/>
    <property type="match status" value="1"/>
</dbReference>
<dbReference type="GO" id="GO:0098719">
    <property type="term" value="P:sodium ion import across plasma membrane"/>
    <property type="evidence" value="ECO:0007669"/>
    <property type="project" value="TreeGrafter"/>
</dbReference>
<reference evidence="17 18" key="1">
    <citation type="journal article" date="2015" name="Genome Biol. Evol.">
        <title>Comparative Genomics of a Bacterivorous Green Alga Reveals Evolutionary Causalities and Consequences of Phago-Mixotrophic Mode of Nutrition.</title>
        <authorList>
            <person name="Burns J.A."/>
            <person name="Paasch A."/>
            <person name="Narechania A."/>
            <person name="Kim E."/>
        </authorList>
    </citation>
    <scope>NUCLEOTIDE SEQUENCE [LARGE SCALE GENOMIC DNA]</scope>
    <source>
        <strain evidence="17 18">PLY_AMNH</strain>
    </source>
</reference>
<keyword evidence="8 13" id="KW-0406">Ion transport</keyword>
<evidence type="ECO:0000256" key="4">
    <source>
        <dbReference type="ARBA" id="ARBA00022692"/>
    </source>
</evidence>
<evidence type="ECO:0000256" key="6">
    <source>
        <dbReference type="ARBA" id="ARBA00023034"/>
    </source>
</evidence>
<feature type="transmembrane region" description="Helical" evidence="15">
    <location>
        <begin position="105"/>
        <end position="127"/>
    </location>
</feature>
<keyword evidence="10 13" id="KW-0739">Sodium transport</keyword>
<evidence type="ECO:0000256" key="10">
    <source>
        <dbReference type="ARBA" id="ARBA00023201"/>
    </source>
</evidence>
<proteinExistence type="inferred from homology"/>
<evidence type="ECO:0000256" key="9">
    <source>
        <dbReference type="ARBA" id="ARBA00023136"/>
    </source>
</evidence>
<feature type="compositionally biased region" description="Polar residues" evidence="14">
    <location>
        <begin position="502"/>
        <end position="523"/>
    </location>
</feature>
<feature type="transmembrane region" description="Helical" evidence="15">
    <location>
        <begin position="271"/>
        <end position="289"/>
    </location>
</feature>
<name>A0AAE0GD93_9CHLO</name>
<dbReference type="Gene3D" id="6.10.140.1330">
    <property type="match status" value="1"/>
</dbReference>
<feature type="transmembrane region" description="Helical" evidence="15">
    <location>
        <begin position="147"/>
        <end position="166"/>
    </location>
</feature>
<keyword evidence="2 13" id="KW-0813">Transport</keyword>
<feature type="transmembrane region" description="Helical" evidence="15">
    <location>
        <begin position="6"/>
        <end position="27"/>
    </location>
</feature>
<dbReference type="InterPro" id="IPR018422">
    <property type="entry name" value="Cation/H_exchanger_CPA1"/>
</dbReference>
<evidence type="ECO:0000313" key="17">
    <source>
        <dbReference type="EMBL" id="KAK3275862.1"/>
    </source>
</evidence>
<feature type="compositionally biased region" description="Polar residues" evidence="14">
    <location>
        <begin position="479"/>
        <end position="488"/>
    </location>
</feature>
<dbReference type="InterPro" id="IPR006153">
    <property type="entry name" value="Cation/H_exchanger_TM"/>
</dbReference>
<dbReference type="GO" id="GO:0051453">
    <property type="term" value="P:regulation of intracellular pH"/>
    <property type="evidence" value="ECO:0007669"/>
    <property type="project" value="TreeGrafter"/>
</dbReference>
<evidence type="ECO:0000256" key="1">
    <source>
        <dbReference type="ARBA" id="ARBA00004653"/>
    </source>
</evidence>
<dbReference type="GO" id="GO:0015385">
    <property type="term" value="F:sodium:proton antiporter activity"/>
    <property type="evidence" value="ECO:0007669"/>
    <property type="project" value="InterPro"/>
</dbReference>
<feature type="compositionally biased region" description="Basic and acidic residues" evidence="14">
    <location>
        <begin position="607"/>
        <end position="622"/>
    </location>
</feature>
<evidence type="ECO:0000256" key="11">
    <source>
        <dbReference type="ARBA" id="ARBA00047524"/>
    </source>
</evidence>
<evidence type="ECO:0000256" key="3">
    <source>
        <dbReference type="ARBA" id="ARBA00022449"/>
    </source>
</evidence>
<keyword evidence="9 15" id="KW-0472">Membrane</keyword>
<dbReference type="PANTHER" id="PTHR10110:SF191">
    <property type="entry name" value="SODIUM_HYDROGEN EXCHANGER 8"/>
    <property type="match status" value="1"/>
</dbReference>
<feature type="transmembrane region" description="Helical" evidence="15">
    <location>
        <begin position="212"/>
        <end position="237"/>
    </location>
</feature>
<comment type="similarity">
    <text evidence="13">Belongs to the monovalent cation:proton antiporter 1 (CPA1) transporter (TC 2.A.36) family.</text>
</comment>
<feature type="transmembrane region" description="Helical" evidence="15">
    <location>
        <begin position="335"/>
        <end position="359"/>
    </location>
</feature>
<keyword evidence="3 13" id="KW-0050">Antiport</keyword>
<dbReference type="GO" id="GO:0000139">
    <property type="term" value="C:Golgi membrane"/>
    <property type="evidence" value="ECO:0007669"/>
    <property type="project" value="UniProtKB-SubCell"/>
</dbReference>
<evidence type="ECO:0000256" key="13">
    <source>
        <dbReference type="RuleBase" id="RU003722"/>
    </source>
</evidence>
<keyword evidence="6" id="KW-0333">Golgi apparatus</keyword>
<comment type="catalytic activity">
    <reaction evidence="11">
        <text>Na(+)(in) + H(+)(out) = Na(+)(out) + H(+)(in)</text>
        <dbReference type="Rhea" id="RHEA:29419"/>
        <dbReference type="ChEBI" id="CHEBI:15378"/>
        <dbReference type="ChEBI" id="CHEBI:29101"/>
    </reaction>
</comment>
<sequence>MGEEKQLEALVSTILGIVTACVMTSYVMGMQFMSKVRLYFTEPAALIAVGALIGWVVKNLDGGGALKSSLSFDTSAFFLYLLPPIIFASGYNMKTSSFFANFGTILTFGCVGTLLSTAVVGGLMKVISEHFRDSHHMNPLSLVESSLLGSILSAVDSVATIAIFVQVGVPEELFILTFGESVFNDAASIVSYRTLKEFIIHDSVSTQACLQALLQVVWITAGSMTIGVALGCLCALVLKHTYIHHEPPLETAVFWLFPYGSYLIAEQIELSGVMSILFCGISMGHYAYYNLSMENQISTPVNTTIVSTLAEAFVFAYLGMSIFTVDGLVTLSIEVLGAVFAACYLGRAAGVFVLGWVVNRVRTKPVTLSDQVVIWFSGGMRGAVAFALALDARESHDLDSEVGDLAVPITLFVVLFTLALNGGATFPLLKALKMLEHDENASKDDGTPSQIVEPTAANWLVRLDTAYLSPFLRNDHRQVTTLNGTPTNAEDRSRMQIRQRASDSSPVPGSRHGGSSDNETANDIQYCPPLLPVDEEEAKTCKPVTDPEAFEETICKETQAKDNGTEDNGDDPDTARYGGEIEKLFSYAGDGGSKEAPTPGNTPIKDTTVHEVCEQRRKDAMD</sequence>
<evidence type="ECO:0000256" key="15">
    <source>
        <dbReference type="SAM" id="Phobius"/>
    </source>
</evidence>
<feature type="domain" description="Cation/H+ exchanger transmembrane" evidence="16">
    <location>
        <begin position="35"/>
        <end position="430"/>
    </location>
</feature>
<feature type="transmembrane region" description="Helical" evidence="15">
    <location>
        <begin position="371"/>
        <end position="390"/>
    </location>
</feature>
<protein>
    <recommendedName>
        <fullName evidence="13">Sodium/hydrogen exchanger</fullName>
    </recommendedName>
</protein>
<feature type="transmembrane region" description="Helical" evidence="15">
    <location>
        <begin position="77"/>
        <end position="93"/>
    </location>
</feature>
<dbReference type="GO" id="GO:0015386">
    <property type="term" value="F:potassium:proton antiporter activity"/>
    <property type="evidence" value="ECO:0007669"/>
    <property type="project" value="TreeGrafter"/>
</dbReference>
<evidence type="ECO:0000256" key="5">
    <source>
        <dbReference type="ARBA" id="ARBA00022989"/>
    </source>
</evidence>
<evidence type="ECO:0000256" key="14">
    <source>
        <dbReference type="SAM" id="MobiDB-lite"/>
    </source>
</evidence>
<dbReference type="NCBIfam" id="TIGR00840">
    <property type="entry name" value="b_cpa1"/>
    <property type="match status" value="1"/>
</dbReference>
<dbReference type="AlphaFoldDB" id="A0AAE0GD93"/>
<gene>
    <name evidence="17" type="ORF">CYMTET_16027</name>
</gene>
<comment type="caution">
    <text evidence="17">The sequence shown here is derived from an EMBL/GenBank/DDBJ whole genome shotgun (WGS) entry which is preliminary data.</text>
</comment>
<organism evidence="17 18">
    <name type="scientific">Cymbomonas tetramitiformis</name>
    <dbReference type="NCBI Taxonomy" id="36881"/>
    <lineage>
        <taxon>Eukaryota</taxon>
        <taxon>Viridiplantae</taxon>
        <taxon>Chlorophyta</taxon>
        <taxon>Pyramimonadophyceae</taxon>
        <taxon>Pyramimonadales</taxon>
        <taxon>Pyramimonadaceae</taxon>
        <taxon>Cymbomonas</taxon>
    </lineage>
</organism>
<feature type="region of interest" description="Disordered" evidence="14">
    <location>
        <begin position="557"/>
        <end position="622"/>
    </location>
</feature>
<dbReference type="InterPro" id="IPR004709">
    <property type="entry name" value="NaH_exchanger"/>
</dbReference>
<comment type="subcellular location">
    <subcellularLocation>
        <location evidence="1">Golgi apparatus membrane</location>
        <topology evidence="1">Multi-pass membrane protein</topology>
    </subcellularLocation>
</comment>
<evidence type="ECO:0000313" key="18">
    <source>
        <dbReference type="Proteomes" id="UP001190700"/>
    </source>
</evidence>
<feature type="transmembrane region" description="Helical" evidence="15">
    <location>
        <begin position="405"/>
        <end position="429"/>
    </location>
</feature>
<feature type="region of interest" description="Disordered" evidence="14">
    <location>
        <begin position="478"/>
        <end position="523"/>
    </location>
</feature>
<dbReference type="Pfam" id="PF00999">
    <property type="entry name" value="Na_H_Exchanger"/>
    <property type="match status" value="1"/>
</dbReference>
<keyword evidence="5 15" id="KW-1133">Transmembrane helix</keyword>
<feature type="transmembrane region" description="Helical" evidence="15">
    <location>
        <begin position="39"/>
        <end position="57"/>
    </location>
</feature>
<dbReference type="Proteomes" id="UP001190700">
    <property type="component" value="Unassembled WGS sequence"/>
</dbReference>
<dbReference type="EMBL" id="LGRX02006965">
    <property type="protein sequence ID" value="KAK3275862.1"/>
    <property type="molecule type" value="Genomic_DNA"/>
</dbReference>
<keyword evidence="18" id="KW-1185">Reference proteome</keyword>
<accession>A0AAE0GD93</accession>
<comment type="catalytic activity">
    <reaction evidence="12">
        <text>K(+)(in) + H(+)(out) = K(+)(out) + H(+)(in)</text>
        <dbReference type="Rhea" id="RHEA:29467"/>
        <dbReference type="ChEBI" id="CHEBI:15378"/>
        <dbReference type="ChEBI" id="CHEBI:29103"/>
    </reaction>
</comment>
<keyword evidence="7" id="KW-0915">Sodium</keyword>
<feature type="transmembrane region" description="Helical" evidence="15">
    <location>
        <begin position="301"/>
        <end position="323"/>
    </location>
</feature>
<evidence type="ECO:0000256" key="12">
    <source>
        <dbReference type="ARBA" id="ARBA00047912"/>
    </source>
</evidence>
<evidence type="ECO:0000256" key="8">
    <source>
        <dbReference type="ARBA" id="ARBA00023065"/>
    </source>
</evidence>
<evidence type="ECO:0000256" key="2">
    <source>
        <dbReference type="ARBA" id="ARBA00022448"/>
    </source>
</evidence>
<dbReference type="GO" id="GO:0005886">
    <property type="term" value="C:plasma membrane"/>
    <property type="evidence" value="ECO:0007669"/>
    <property type="project" value="TreeGrafter"/>
</dbReference>